<dbReference type="InterPro" id="IPR023346">
    <property type="entry name" value="Lysozyme-like_dom_sf"/>
</dbReference>
<sequence length="204" mass="21218">MKKFVTSILATSAAAIGLFFAGAGSASASTTYTVKSGDSVWAISQTFHTTINSIEQANHISNHLILPGDKLTIPDGSTTHQATATTSHATTAYNSNNQAQTNNYNGSTNTTATQTSNNASSSSYTGSNMKSYVLNQMASRTGVSASTWNAIITRESGWNAGIRNSSSGAYGLFQNMHINGGDVTAQVNAAVSLYKAQGMGAWAL</sequence>
<dbReference type="SUPFAM" id="SSF53955">
    <property type="entry name" value="Lysozyme-like"/>
    <property type="match status" value="1"/>
</dbReference>
<dbReference type="PROSITE" id="PS51782">
    <property type="entry name" value="LYSM"/>
    <property type="match status" value="1"/>
</dbReference>
<evidence type="ECO:0000256" key="1">
    <source>
        <dbReference type="SAM" id="MobiDB-lite"/>
    </source>
</evidence>
<organism evidence="4 5">
    <name type="scientific">Secundilactobacillus angelensis</name>
    <dbReference type="NCBI Taxonomy" id="2722706"/>
    <lineage>
        <taxon>Bacteria</taxon>
        <taxon>Bacillati</taxon>
        <taxon>Bacillota</taxon>
        <taxon>Bacilli</taxon>
        <taxon>Lactobacillales</taxon>
        <taxon>Lactobacillaceae</taxon>
        <taxon>Secundilactobacillus</taxon>
    </lineage>
</organism>
<evidence type="ECO:0000256" key="2">
    <source>
        <dbReference type="SAM" id="SignalP"/>
    </source>
</evidence>
<dbReference type="SMART" id="SM00257">
    <property type="entry name" value="LysM"/>
    <property type="match status" value="1"/>
</dbReference>
<dbReference type="CDD" id="cd00118">
    <property type="entry name" value="LysM"/>
    <property type="match status" value="1"/>
</dbReference>
<dbReference type="SUPFAM" id="SSF54106">
    <property type="entry name" value="LysM domain"/>
    <property type="match status" value="1"/>
</dbReference>
<evidence type="ECO:0000313" key="5">
    <source>
        <dbReference type="Proteomes" id="UP000763447"/>
    </source>
</evidence>
<keyword evidence="5" id="KW-1185">Reference proteome</keyword>
<reference evidence="4 5" key="1">
    <citation type="submission" date="2020-04" db="EMBL/GenBank/DDBJ databases">
        <title>A novel species of genus Lactobacillus that was isolated from fermented food Zha-chili.</title>
        <authorList>
            <person name="Zhang Z."/>
        </authorList>
    </citation>
    <scope>NUCLEOTIDE SEQUENCE [LARGE SCALE GENOMIC DNA]</scope>
    <source>
        <strain evidence="5">HBUAS51383</strain>
    </source>
</reference>
<evidence type="ECO:0000313" key="4">
    <source>
        <dbReference type="EMBL" id="NLR18604.1"/>
    </source>
</evidence>
<dbReference type="Pfam" id="PF01464">
    <property type="entry name" value="SLT"/>
    <property type="match status" value="1"/>
</dbReference>
<comment type="caution">
    <text evidence="4">The sequence shown here is derived from an EMBL/GenBank/DDBJ whole genome shotgun (WGS) entry which is preliminary data.</text>
</comment>
<dbReference type="RefSeq" id="WP_168925213.1">
    <property type="nucleotide sequence ID" value="NZ_JAAXLJ010000009.1"/>
</dbReference>
<keyword evidence="2" id="KW-0732">Signal</keyword>
<feature type="chain" id="PRO_5046482614" evidence="2">
    <location>
        <begin position="29"/>
        <end position="204"/>
    </location>
</feature>
<dbReference type="Gene3D" id="1.10.530.10">
    <property type="match status" value="1"/>
</dbReference>
<dbReference type="Proteomes" id="UP000763447">
    <property type="component" value="Unassembled WGS sequence"/>
</dbReference>
<evidence type="ECO:0000259" key="3">
    <source>
        <dbReference type="PROSITE" id="PS51782"/>
    </source>
</evidence>
<dbReference type="PANTHER" id="PTHR33734:SF22">
    <property type="entry name" value="MEMBRANE-BOUND LYTIC MUREIN TRANSGLYCOSYLASE D"/>
    <property type="match status" value="1"/>
</dbReference>
<dbReference type="EMBL" id="JAAXLJ010000009">
    <property type="protein sequence ID" value="NLR18604.1"/>
    <property type="molecule type" value="Genomic_DNA"/>
</dbReference>
<name>A0ABX1KYA0_9LACO</name>
<dbReference type="Pfam" id="PF01476">
    <property type="entry name" value="LysM"/>
    <property type="match status" value="1"/>
</dbReference>
<gene>
    <name evidence="4" type="ORF">HC026_06655</name>
</gene>
<proteinExistence type="predicted"/>
<dbReference type="InterPro" id="IPR036779">
    <property type="entry name" value="LysM_dom_sf"/>
</dbReference>
<feature type="region of interest" description="Disordered" evidence="1">
    <location>
        <begin position="93"/>
        <end position="125"/>
    </location>
</feature>
<feature type="domain" description="LysM" evidence="3">
    <location>
        <begin position="30"/>
        <end position="73"/>
    </location>
</feature>
<accession>A0ABX1KYA0</accession>
<feature type="signal peptide" evidence="2">
    <location>
        <begin position="1"/>
        <end position="28"/>
    </location>
</feature>
<dbReference type="Gene3D" id="3.10.350.10">
    <property type="entry name" value="LysM domain"/>
    <property type="match status" value="1"/>
</dbReference>
<dbReference type="InterPro" id="IPR008258">
    <property type="entry name" value="Transglycosylase_SLT_dom_1"/>
</dbReference>
<dbReference type="PANTHER" id="PTHR33734">
    <property type="entry name" value="LYSM DOMAIN-CONTAINING GPI-ANCHORED PROTEIN 2"/>
    <property type="match status" value="1"/>
</dbReference>
<dbReference type="InterPro" id="IPR018392">
    <property type="entry name" value="LysM"/>
</dbReference>
<protein>
    <submittedName>
        <fullName evidence="4">LysM peptidoglycan-binding domain-containing protein</fullName>
    </submittedName>
</protein>